<comment type="caution">
    <text evidence="3">The sequence shown here is derived from an EMBL/GenBank/DDBJ whole genome shotgun (WGS) entry which is preliminary data.</text>
</comment>
<reference evidence="3 4" key="1">
    <citation type="journal article" date="2011" name="J. Gen. Appl. Microbiol.">
        <title>Draft genome sequencing of the enigmatic yeast Saitoella complicata.</title>
        <authorList>
            <person name="Nishida H."/>
            <person name="Hamamoto M."/>
            <person name="Sugiyama J."/>
        </authorList>
    </citation>
    <scope>NUCLEOTIDE SEQUENCE [LARGE SCALE GENOMIC DNA]</scope>
    <source>
        <strain evidence="3 4">NRRL Y-17804</strain>
    </source>
</reference>
<dbReference type="GO" id="GO:0004045">
    <property type="term" value="F:peptidyl-tRNA hydrolase activity"/>
    <property type="evidence" value="ECO:0007669"/>
    <property type="project" value="TreeGrafter"/>
</dbReference>
<dbReference type="FunFam" id="3.30.160.20:FF:000046">
    <property type="entry name" value="Peptidyl-tRNA hydrolase ICT1"/>
    <property type="match status" value="1"/>
</dbReference>
<feature type="compositionally biased region" description="Basic and acidic residues" evidence="1">
    <location>
        <begin position="159"/>
        <end position="177"/>
    </location>
</feature>
<accession>A0A0E9N982</accession>
<feature type="region of interest" description="Disordered" evidence="1">
    <location>
        <begin position="157"/>
        <end position="197"/>
    </location>
</feature>
<protein>
    <recommendedName>
        <fullName evidence="2">Prokaryotic-type class I peptide chain release factors domain-containing protein</fullName>
    </recommendedName>
</protein>
<dbReference type="OMA" id="WYNSFDA"/>
<evidence type="ECO:0000313" key="4">
    <source>
        <dbReference type="Proteomes" id="UP000033140"/>
    </source>
</evidence>
<reference evidence="3 4" key="3">
    <citation type="journal article" date="2015" name="Genome Announc.">
        <title>Draft Genome Sequence of the Archiascomycetous Yeast Saitoella complicata.</title>
        <authorList>
            <person name="Yamauchi K."/>
            <person name="Kondo S."/>
            <person name="Hamamoto M."/>
            <person name="Takahashi Y."/>
            <person name="Ogura Y."/>
            <person name="Hayashi T."/>
            <person name="Nishida H."/>
        </authorList>
    </citation>
    <scope>NUCLEOTIDE SEQUENCE [LARGE SCALE GENOMIC DNA]</scope>
    <source>
        <strain evidence="3 4">NRRL Y-17804</strain>
    </source>
</reference>
<dbReference type="Gene3D" id="3.30.160.20">
    <property type="match status" value="1"/>
</dbReference>
<dbReference type="SUPFAM" id="SSF110916">
    <property type="entry name" value="Peptidyl-tRNA hydrolase domain-like"/>
    <property type="match status" value="1"/>
</dbReference>
<dbReference type="PANTHER" id="PTHR11075">
    <property type="entry name" value="PEPTIDE CHAIN RELEASE FACTOR"/>
    <property type="match status" value="1"/>
</dbReference>
<organism evidence="3 4">
    <name type="scientific">Saitoella complicata (strain BCRC 22490 / CBS 7301 / JCM 7358 / NBRC 10748 / NRRL Y-17804)</name>
    <dbReference type="NCBI Taxonomy" id="698492"/>
    <lineage>
        <taxon>Eukaryota</taxon>
        <taxon>Fungi</taxon>
        <taxon>Dikarya</taxon>
        <taxon>Ascomycota</taxon>
        <taxon>Taphrinomycotina</taxon>
        <taxon>Taphrinomycotina incertae sedis</taxon>
        <taxon>Saitoella</taxon>
    </lineage>
</organism>
<reference evidence="3 4" key="2">
    <citation type="journal article" date="2014" name="J. Gen. Appl. Microbiol.">
        <title>The early diverging ascomycetous budding yeast Saitoella complicata has three histone deacetylases belonging to the Clr6, Hos2, and Rpd3 lineages.</title>
        <authorList>
            <person name="Nishida H."/>
            <person name="Matsumoto T."/>
            <person name="Kondo S."/>
            <person name="Hamamoto M."/>
            <person name="Yoshikawa H."/>
        </authorList>
    </citation>
    <scope>NUCLEOTIDE SEQUENCE [LARGE SCALE GENOMIC DNA]</scope>
    <source>
        <strain evidence="3 4">NRRL Y-17804</strain>
    </source>
</reference>
<name>A0A0E9N982_SAICN</name>
<dbReference type="Pfam" id="PF00472">
    <property type="entry name" value="RF-1"/>
    <property type="match status" value="1"/>
</dbReference>
<sequence>MFRTLRSQLSLWASSTAQVPTPWQASFLPPTVGRRWFSADEHELAQLRKWKASFNPEIIPRDKCEIRFDRSSGPGGQNVNKLNTKATVRLELRKASFLPKQVIEAIKTSHSTKQYLTSDNELVIQSQASRTQAANLEDAYRKLYDIIRECVEIPGETSQEQKDKVKNLARRDNERRLKEKKRFSDKKSSRRSKGDDY</sequence>
<dbReference type="GO" id="GO:0016150">
    <property type="term" value="F:translation release factor activity, codon nonspecific"/>
    <property type="evidence" value="ECO:0007669"/>
    <property type="project" value="TreeGrafter"/>
</dbReference>
<proteinExistence type="predicted"/>
<gene>
    <name evidence="3" type="ORF">G7K_0668-t1</name>
</gene>
<feature type="compositionally biased region" description="Basic residues" evidence="1">
    <location>
        <begin position="178"/>
        <end position="191"/>
    </location>
</feature>
<keyword evidence="4" id="KW-1185">Reference proteome</keyword>
<dbReference type="GO" id="GO:0070126">
    <property type="term" value="P:mitochondrial translational termination"/>
    <property type="evidence" value="ECO:0007669"/>
    <property type="project" value="TreeGrafter"/>
</dbReference>
<evidence type="ECO:0000259" key="2">
    <source>
        <dbReference type="Pfam" id="PF00472"/>
    </source>
</evidence>
<dbReference type="PANTHER" id="PTHR11075:SF54">
    <property type="entry name" value="LARGE RIBOSOMAL SUBUNIT PROTEIN ML62"/>
    <property type="match status" value="1"/>
</dbReference>
<dbReference type="GO" id="GO:0005762">
    <property type="term" value="C:mitochondrial large ribosomal subunit"/>
    <property type="evidence" value="ECO:0007669"/>
    <property type="project" value="TreeGrafter"/>
</dbReference>
<dbReference type="InterPro" id="IPR052104">
    <property type="entry name" value="Mito_Release_Factor_mL62"/>
</dbReference>
<dbReference type="InterPro" id="IPR000352">
    <property type="entry name" value="Pep_chain_release_fac_I"/>
</dbReference>
<dbReference type="STRING" id="698492.A0A0E9N982"/>
<evidence type="ECO:0000313" key="3">
    <source>
        <dbReference type="EMBL" id="GAO46437.1"/>
    </source>
</evidence>
<dbReference type="Proteomes" id="UP000033140">
    <property type="component" value="Unassembled WGS sequence"/>
</dbReference>
<feature type="domain" description="Prokaryotic-type class I peptide chain release factors" evidence="2">
    <location>
        <begin position="59"/>
        <end position="188"/>
    </location>
</feature>
<evidence type="ECO:0000256" key="1">
    <source>
        <dbReference type="SAM" id="MobiDB-lite"/>
    </source>
</evidence>
<dbReference type="EMBL" id="BACD03000004">
    <property type="protein sequence ID" value="GAO46437.1"/>
    <property type="molecule type" value="Genomic_DNA"/>
</dbReference>
<dbReference type="AlphaFoldDB" id="A0A0E9N982"/>